<keyword evidence="2" id="KW-1185">Reference proteome</keyword>
<dbReference type="AlphaFoldDB" id="A0A2S0RGL5"/>
<name>A0A2S0RGL5_9FLAO</name>
<dbReference type="Proteomes" id="UP000244193">
    <property type="component" value="Chromosome"/>
</dbReference>
<reference evidence="1 2" key="1">
    <citation type="submission" date="2018-04" db="EMBL/GenBank/DDBJ databases">
        <title>Genome sequencing of Flavobacterium sp. HYN0048.</title>
        <authorList>
            <person name="Yi H."/>
            <person name="Baek C."/>
        </authorList>
    </citation>
    <scope>NUCLEOTIDE SEQUENCE [LARGE SCALE GENOMIC DNA]</scope>
    <source>
        <strain evidence="1 2">HYN0048</strain>
    </source>
</reference>
<gene>
    <name evidence="1" type="ORF">HYN48_13820</name>
</gene>
<evidence type="ECO:0000313" key="1">
    <source>
        <dbReference type="EMBL" id="AWA31077.1"/>
    </source>
</evidence>
<accession>A0A2S0RGL5</accession>
<dbReference type="EMBL" id="CP028811">
    <property type="protein sequence ID" value="AWA31077.1"/>
    <property type="molecule type" value="Genomic_DNA"/>
</dbReference>
<evidence type="ECO:0000313" key="2">
    <source>
        <dbReference type="Proteomes" id="UP000244193"/>
    </source>
</evidence>
<sequence>MNRLQKLFSKILRKKHLTNSNSDKSFDEIYNDLGCFKYDEVGFILDYENFNASVKWDEITQLNVYKKDLITIDQIEMQIVAGQKYFTISEELPGWFQFIIKTKEMFPTIPKDWDMKIINPPFQANFTTIYEKPSQN</sequence>
<protein>
    <submittedName>
        <fullName evidence="1">Uncharacterized protein</fullName>
    </submittedName>
</protein>
<proteinExistence type="predicted"/>
<dbReference type="KEGG" id="fmg:HYN48_13820"/>
<organism evidence="1 2">
    <name type="scientific">Flavobacterium magnum</name>
    <dbReference type="NCBI Taxonomy" id="2162713"/>
    <lineage>
        <taxon>Bacteria</taxon>
        <taxon>Pseudomonadati</taxon>
        <taxon>Bacteroidota</taxon>
        <taxon>Flavobacteriia</taxon>
        <taxon>Flavobacteriales</taxon>
        <taxon>Flavobacteriaceae</taxon>
        <taxon>Flavobacterium</taxon>
    </lineage>
</organism>
<dbReference type="RefSeq" id="WP_108372718.1">
    <property type="nucleotide sequence ID" value="NZ_CP028811.1"/>
</dbReference>
<dbReference type="OrthoDB" id="1353806at2"/>